<dbReference type="Gene3D" id="2.60.260.40">
    <property type="entry name" value="q5lls5 like domains"/>
    <property type="match status" value="1"/>
</dbReference>
<evidence type="ECO:0000259" key="1">
    <source>
        <dbReference type="Pfam" id="PF10276"/>
    </source>
</evidence>
<gene>
    <name evidence="2" type="ORF">ACFQS3_25260</name>
</gene>
<evidence type="ECO:0000313" key="2">
    <source>
        <dbReference type="EMBL" id="MFC6960507.1"/>
    </source>
</evidence>
<dbReference type="RefSeq" id="WP_387965978.1">
    <property type="nucleotide sequence ID" value="NZ_JBHSYS010000012.1"/>
</dbReference>
<feature type="domain" description="Zinc finger CHCC-type" evidence="1">
    <location>
        <begin position="41"/>
        <end position="76"/>
    </location>
</feature>
<feature type="non-terminal residue" evidence="2">
    <location>
        <position position="1"/>
    </location>
</feature>
<reference evidence="3" key="1">
    <citation type="journal article" date="2019" name="Int. J. Syst. Evol. Microbiol.">
        <title>The Global Catalogue of Microorganisms (GCM) 10K type strain sequencing project: providing services to taxonomists for standard genome sequencing and annotation.</title>
        <authorList>
            <consortium name="The Broad Institute Genomics Platform"/>
            <consortium name="The Broad Institute Genome Sequencing Center for Infectious Disease"/>
            <person name="Wu L."/>
            <person name="Ma J."/>
        </authorList>
    </citation>
    <scope>NUCLEOTIDE SEQUENCE [LARGE SCALE GENOMIC DNA]</scope>
    <source>
        <strain evidence="3">KACC 12634</strain>
    </source>
</reference>
<name>A0ABW2DDM0_9ACTN</name>
<dbReference type="InterPro" id="IPR019401">
    <property type="entry name" value="Znf_CHCC"/>
</dbReference>
<dbReference type="Proteomes" id="UP001596470">
    <property type="component" value="Unassembled WGS sequence"/>
</dbReference>
<dbReference type="Pfam" id="PF10276">
    <property type="entry name" value="zf-CHCC"/>
    <property type="match status" value="1"/>
</dbReference>
<sequence length="80" mass="8665">RAEPVANIKEFMDGAHFMTEQTQVAATSPTPAHEIIETDKKRVACNGGGGPLGHPQVFLEMGSKTSVLCPYCSREYVLKS</sequence>
<dbReference type="EMBL" id="JBHSYS010000012">
    <property type="protein sequence ID" value="MFC6960507.1"/>
    <property type="molecule type" value="Genomic_DNA"/>
</dbReference>
<keyword evidence="2" id="KW-0862">Zinc</keyword>
<protein>
    <submittedName>
        <fullName evidence="2">Zinc-finger domain-containing protein</fullName>
    </submittedName>
</protein>
<keyword evidence="3" id="KW-1185">Reference proteome</keyword>
<keyword evidence="2" id="KW-0479">Metal-binding</keyword>
<accession>A0ABW2DDM0</accession>
<dbReference type="GO" id="GO:0008270">
    <property type="term" value="F:zinc ion binding"/>
    <property type="evidence" value="ECO:0007669"/>
    <property type="project" value="UniProtKB-KW"/>
</dbReference>
<organism evidence="2 3">
    <name type="scientific">Glycomyces mayteni</name>
    <dbReference type="NCBI Taxonomy" id="543887"/>
    <lineage>
        <taxon>Bacteria</taxon>
        <taxon>Bacillati</taxon>
        <taxon>Actinomycetota</taxon>
        <taxon>Actinomycetes</taxon>
        <taxon>Glycomycetales</taxon>
        <taxon>Glycomycetaceae</taxon>
        <taxon>Glycomyces</taxon>
    </lineage>
</organism>
<comment type="caution">
    <text evidence="2">The sequence shown here is derived from an EMBL/GenBank/DDBJ whole genome shotgun (WGS) entry which is preliminary data.</text>
</comment>
<proteinExistence type="predicted"/>
<keyword evidence="2" id="KW-0863">Zinc-finger</keyword>
<evidence type="ECO:0000313" key="3">
    <source>
        <dbReference type="Proteomes" id="UP001596470"/>
    </source>
</evidence>